<dbReference type="Proteomes" id="UP001595379">
    <property type="component" value="Unassembled WGS sequence"/>
</dbReference>
<organism evidence="3 4">
    <name type="scientific">Hyphobacterium vulgare</name>
    <dbReference type="NCBI Taxonomy" id="1736751"/>
    <lineage>
        <taxon>Bacteria</taxon>
        <taxon>Pseudomonadati</taxon>
        <taxon>Pseudomonadota</taxon>
        <taxon>Alphaproteobacteria</taxon>
        <taxon>Maricaulales</taxon>
        <taxon>Maricaulaceae</taxon>
        <taxon>Hyphobacterium</taxon>
    </lineage>
</organism>
<reference evidence="4" key="1">
    <citation type="journal article" date="2019" name="Int. J. Syst. Evol. Microbiol.">
        <title>The Global Catalogue of Microorganisms (GCM) 10K type strain sequencing project: providing services to taxonomists for standard genome sequencing and annotation.</title>
        <authorList>
            <consortium name="The Broad Institute Genomics Platform"/>
            <consortium name="The Broad Institute Genome Sequencing Center for Infectious Disease"/>
            <person name="Wu L."/>
            <person name="Ma J."/>
        </authorList>
    </citation>
    <scope>NUCLEOTIDE SEQUENCE [LARGE SCALE GENOMIC DNA]</scope>
    <source>
        <strain evidence="4">KCTC 52487</strain>
    </source>
</reference>
<evidence type="ECO:0000313" key="4">
    <source>
        <dbReference type="Proteomes" id="UP001595379"/>
    </source>
</evidence>
<accession>A0ABV6ZY51</accession>
<dbReference type="RefSeq" id="WP_343165702.1">
    <property type="nucleotide sequence ID" value="NZ_JBHRSV010000017.1"/>
</dbReference>
<evidence type="ECO:0000256" key="1">
    <source>
        <dbReference type="SAM" id="SignalP"/>
    </source>
</evidence>
<evidence type="ECO:0000313" key="3">
    <source>
        <dbReference type="EMBL" id="MFC2926319.1"/>
    </source>
</evidence>
<keyword evidence="4" id="KW-1185">Reference proteome</keyword>
<feature type="signal peptide" evidence="1">
    <location>
        <begin position="1"/>
        <end position="17"/>
    </location>
</feature>
<evidence type="ECO:0000259" key="2">
    <source>
        <dbReference type="Pfam" id="PF13449"/>
    </source>
</evidence>
<proteinExistence type="predicted"/>
<sequence length="330" mass="34756">MKRLALAALFVLTACGAGDGGPAEVTVTAEYVALHPEEAQRLDLGALDYRGGLVLSSDDDRFGGFSAIEVSADGTRLLAISDSGYWMTALLAYEAGGLSGVSDVRMADMLDAAGEVLEGDHEDAEGLADLGGGRYAVSFERDHRVLAYDIGADWSGIEGALPSPLPGPPGIERLRNNAGIEGMAPGPNGSIWMAVEDPIIDGRPHTVWQIHTGGGIDLSYNLAAERGFGLTGIAVEEDGSLIVVERYYAQAVGNRIRVVRVTPEALEAARAAGSVIQPDLLAEFTPDMTVDNIEGAALATVDGERRLFLISDDNYNAAQRTLLLSFAIPE</sequence>
<dbReference type="PROSITE" id="PS51257">
    <property type="entry name" value="PROKAR_LIPOPROTEIN"/>
    <property type="match status" value="1"/>
</dbReference>
<feature type="chain" id="PRO_5046287519" evidence="1">
    <location>
        <begin position="18"/>
        <end position="330"/>
    </location>
</feature>
<comment type="caution">
    <text evidence="3">The sequence shown here is derived from an EMBL/GenBank/DDBJ whole genome shotgun (WGS) entry which is preliminary data.</text>
</comment>
<keyword evidence="1" id="KW-0732">Signal</keyword>
<dbReference type="InterPro" id="IPR014567">
    <property type="entry name" value="UCP031900"/>
</dbReference>
<dbReference type="InterPro" id="IPR027372">
    <property type="entry name" value="Phytase-like_dom"/>
</dbReference>
<feature type="domain" description="Phytase-like" evidence="2">
    <location>
        <begin position="61"/>
        <end position="315"/>
    </location>
</feature>
<dbReference type="PIRSF" id="PIRSF031900">
    <property type="entry name" value="UCP031900"/>
    <property type="match status" value="1"/>
</dbReference>
<name>A0ABV6ZY51_9PROT</name>
<protein>
    <submittedName>
        <fullName evidence="3">Esterase-like activity of phytase family protein</fullName>
    </submittedName>
</protein>
<dbReference type="EMBL" id="JBHRSV010000017">
    <property type="protein sequence ID" value="MFC2926319.1"/>
    <property type="molecule type" value="Genomic_DNA"/>
</dbReference>
<gene>
    <name evidence="3" type="ORF">ACFOOR_09390</name>
</gene>
<dbReference type="Pfam" id="PF13449">
    <property type="entry name" value="Phytase-like"/>
    <property type="match status" value="1"/>
</dbReference>
<dbReference type="SUPFAM" id="SSF50956">
    <property type="entry name" value="Thermostable phytase (3-phytase)"/>
    <property type="match status" value="1"/>
</dbReference>